<keyword evidence="4" id="KW-1185">Reference proteome</keyword>
<feature type="transmembrane region" description="Helical" evidence="2">
    <location>
        <begin position="169"/>
        <end position="186"/>
    </location>
</feature>
<proteinExistence type="predicted"/>
<evidence type="ECO:0000256" key="2">
    <source>
        <dbReference type="SAM" id="Phobius"/>
    </source>
</evidence>
<feature type="compositionally biased region" description="Acidic residues" evidence="1">
    <location>
        <begin position="211"/>
        <end position="228"/>
    </location>
</feature>
<name>A0A316UMV3_9BASI</name>
<dbReference type="GeneID" id="37031717"/>
<organism evidence="3 4">
    <name type="scientific">Jaminaea rosea</name>
    <dbReference type="NCBI Taxonomy" id="1569628"/>
    <lineage>
        <taxon>Eukaryota</taxon>
        <taxon>Fungi</taxon>
        <taxon>Dikarya</taxon>
        <taxon>Basidiomycota</taxon>
        <taxon>Ustilaginomycotina</taxon>
        <taxon>Exobasidiomycetes</taxon>
        <taxon>Microstromatales</taxon>
        <taxon>Microstromatales incertae sedis</taxon>
        <taxon>Jaminaea</taxon>
    </lineage>
</organism>
<evidence type="ECO:0000256" key="1">
    <source>
        <dbReference type="SAM" id="MobiDB-lite"/>
    </source>
</evidence>
<evidence type="ECO:0008006" key="5">
    <source>
        <dbReference type="Google" id="ProtNLM"/>
    </source>
</evidence>
<keyword evidence="2" id="KW-1133">Transmembrane helix</keyword>
<sequence length="312" mass="34764">MPPQLSSSGTNPSYTDEAKQLFLHPFTPPANTTRRALLRRLLVRSIPIRIASSSSSRSSPPITLPLSVRPALLLLNIVDLLLLGLLGFHPASSTVVPLNDKLLHFICFFLASLLFYSIWDVPSTTRRTSPFYRYLPLGLSFFVCFLVGGVGSEFVQALLPYKRFDWWDVVANLAGSSLGLWVSWWAERRYRLDREMRSEYRAVDVEEIYGDDAGSDAGSEGEGEEEEQQQQQQHGAGRQGGRGRHDPWSAHDDDIYSTQQGGRSNGSTMLFSIDDDDDDVEERAGKKTQSTSIPPDGQGQGEANVWSDDHGR</sequence>
<dbReference type="PANTHER" id="PTHR28008:SF1">
    <property type="entry name" value="DOMAIN PROTEIN, PUTATIVE (AFU_ORTHOLOGUE AFUA_3G10980)-RELATED"/>
    <property type="match status" value="1"/>
</dbReference>
<feature type="transmembrane region" description="Helical" evidence="2">
    <location>
        <begin position="102"/>
        <end position="119"/>
    </location>
</feature>
<feature type="compositionally biased region" description="Basic and acidic residues" evidence="1">
    <location>
        <begin position="243"/>
        <end position="254"/>
    </location>
</feature>
<accession>A0A316UMV3</accession>
<dbReference type="AlphaFoldDB" id="A0A316UMV3"/>
<protein>
    <recommendedName>
        <fullName evidence="5">VanZ-like domain-containing protein</fullName>
    </recommendedName>
</protein>
<keyword evidence="2" id="KW-0472">Membrane</keyword>
<feature type="region of interest" description="Disordered" evidence="1">
    <location>
        <begin position="211"/>
        <end position="312"/>
    </location>
</feature>
<keyword evidence="2" id="KW-0812">Transmembrane</keyword>
<dbReference type="PANTHER" id="PTHR28008">
    <property type="entry name" value="DOMAIN PROTEIN, PUTATIVE (AFU_ORTHOLOGUE AFUA_3G10980)-RELATED"/>
    <property type="match status" value="1"/>
</dbReference>
<dbReference type="EMBL" id="KZ819677">
    <property type="protein sequence ID" value="PWN25253.1"/>
    <property type="molecule type" value="Genomic_DNA"/>
</dbReference>
<dbReference type="Proteomes" id="UP000245884">
    <property type="component" value="Unassembled WGS sequence"/>
</dbReference>
<gene>
    <name evidence="3" type="ORF">BDZ90DRAFT_85871</name>
</gene>
<dbReference type="OrthoDB" id="63581at2759"/>
<feature type="transmembrane region" description="Helical" evidence="2">
    <location>
        <begin position="71"/>
        <end position="90"/>
    </location>
</feature>
<evidence type="ECO:0000313" key="3">
    <source>
        <dbReference type="EMBL" id="PWN25253.1"/>
    </source>
</evidence>
<reference evidence="3 4" key="1">
    <citation type="journal article" date="2018" name="Mol. Biol. Evol.">
        <title>Broad Genomic Sampling Reveals a Smut Pathogenic Ancestry of the Fungal Clade Ustilaginomycotina.</title>
        <authorList>
            <person name="Kijpornyongpan T."/>
            <person name="Mondo S.J."/>
            <person name="Barry K."/>
            <person name="Sandor L."/>
            <person name="Lee J."/>
            <person name="Lipzen A."/>
            <person name="Pangilinan J."/>
            <person name="LaButti K."/>
            <person name="Hainaut M."/>
            <person name="Henrissat B."/>
            <person name="Grigoriev I.V."/>
            <person name="Spatafora J.W."/>
            <person name="Aime M.C."/>
        </authorList>
    </citation>
    <scope>NUCLEOTIDE SEQUENCE [LARGE SCALE GENOMIC DNA]</scope>
    <source>
        <strain evidence="3 4">MCA 5214</strain>
    </source>
</reference>
<dbReference type="RefSeq" id="XP_025359865.1">
    <property type="nucleotide sequence ID" value="XM_025509894.1"/>
</dbReference>
<feature type="transmembrane region" description="Helical" evidence="2">
    <location>
        <begin position="131"/>
        <end position="149"/>
    </location>
</feature>
<feature type="compositionally biased region" description="Polar residues" evidence="1">
    <location>
        <begin position="256"/>
        <end position="270"/>
    </location>
</feature>
<evidence type="ECO:0000313" key="4">
    <source>
        <dbReference type="Proteomes" id="UP000245884"/>
    </source>
</evidence>